<evidence type="ECO:0000313" key="5">
    <source>
        <dbReference type="EMBL" id="POA99541.1"/>
    </source>
</evidence>
<evidence type="ECO:0000256" key="3">
    <source>
        <dbReference type="ARBA" id="ARBA00023163"/>
    </source>
</evidence>
<sequence>MDKEMEQFQADLLQSVKEMKAGEAARVTKVEISPIAATRAKVGLSQAAFAGLLGVSTRTLQDWEQNRRQPTGAAKTLLKVAEQHPEILRNLKTA</sequence>
<keyword evidence="3" id="KW-0804">Transcription</keyword>
<dbReference type="InterPro" id="IPR001387">
    <property type="entry name" value="Cro/C1-type_HTH"/>
</dbReference>
<organism evidence="5 6">
    <name type="scientific">Chromobacterium sinusclupearum</name>
    <dbReference type="NCBI Taxonomy" id="2077146"/>
    <lineage>
        <taxon>Bacteria</taxon>
        <taxon>Pseudomonadati</taxon>
        <taxon>Pseudomonadota</taxon>
        <taxon>Betaproteobacteria</taxon>
        <taxon>Neisseriales</taxon>
        <taxon>Chromobacteriaceae</taxon>
        <taxon>Chromobacterium</taxon>
    </lineage>
</organism>
<keyword evidence="1" id="KW-0805">Transcription regulation</keyword>
<comment type="caution">
    <text evidence="5">The sequence shown here is derived from an EMBL/GenBank/DDBJ whole genome shotgun (WGS) entry which is preliminary data.</text>
</comment>
<dbReference type="Gene3D" id="1.10.260.40">
    <property type="entry name" value="lambda repressor-like DNA-binding domains"/>
    <property type="match status" value="1"/>
</dbReference>
<evidence type="ECO:0000259" key="4">
    <source>
        <dbReference type="PROSITE" id="PS50943"/>
    </source>
</evidence>
<evidence type="ECO:0000313" key="6">
    <source>
        <dbReference type="Proteomes" id="UP000236416"/>
    </source>
</evidence>
<dbReference type="PANTHER" id="PTHR36511">
    <property type="entry name" value="MERR FAMILY BACTERIAL REGULATORY PROTEIN"/>
    <property type="match status" value="1"/>
</dbReference>
<gene>
    <name evidence="5" type="ORF">C2134_05475</name>
</gene>
<dbReference type="Pfam" id="PF01381">
    <property type="entry name" value="HTH_3"/>
    <property type="match status" value="1"/>
</dbReference>
<dbReference type="InterPro" id="IPR052359">
    <property type="entry name" value="HTH-type_reg/antitoxin"/>
</dbReference>
<dbReference type="GO" id="GO:0003677">
    <property type="term" value="F:DNA binding"/>
    <property type="evidence" value="ECO:0007669"/>
    <property type="project" value="UniProtKB-KW"/>
</dbReference>
<keyword evidence="6" id="KW-1185">Reference proteome</keyword>
<proteinExistence type="predicted"/>
<dbReference type="EMBL" id="PPTF01000019">
    <property type="protein sequence ID" value="POA99541.1"/>
    <property type="molecule type" value="Genomic_DNA"/>
</dbReference>
<dbReference type="PROSITE" id="PS50943">
    <property type="entry name" value="HTH_CROC1"/>
    <property type="match status" value="1"/>
</dbReference>
<dbReference type="PANTHER" id="PTHR36511:SF4">
    <property type="entry name" value="ANTITOXIN MQSA"/>
    <property type="match status" value="1"/>
</dbReference>
<evidence type="ECO:0000256" key="1">
    <source>
        <dbReference type="ARBA" id="ARBA00023015"/>
    </source>
</evidence>
<dbReference type="InterPro" id="IPR010982">
    <property type="entry name" value="Lambda_DNA-bd_dom_sf"/>
</dbReference>
<dbReference type="AlphaFoldDB" id="A0A2K4MR09"/>
<evidence type="ECO:0000256" key="2">
    <source>
        <dbReference type="ARBA" id="ARBA00023125"/>
    </source>
</evidence>
<reference evidence="5 6" key="1">
    <citation type="submission" date="2018-01" db="EMBL/GenBank/DDBJ databases">
        <title>Genomic Sequence of Chromobacterium MWU13-2610 from wild cranberry bogs within the Cape Cod National Seashore.</title>
        <authorList>
            <person name="O'Hara-Hanley K."/>
            <person name="Soby S."/>
            <person name="Harrison A."/>
        </authorList>
    </citation>
    <scope>NUCLEOTIDE SEQUENCE [LARGE SCALE GENOMIC DNA]</scope>
    <source>
        <strain evidence="5 6">MWU13-2610</strain>
    </source>
</reference>
<protein>
    <submittedName>
        <fullName evidence="5">Transcriptional regulator</fullName>
    </submittedName>
</protein>
<dbReference type="CDD" id="cd00093">
    <property type="entry name" value="HTH_XRE"/>
    <property type="match status" value="1"/>
</dbReference>
<accession>A0A2K4MR09</accession>
<name>A0A2K4MR09_9NEIS</name>
<dbReference type="Proteomes" id="UP000236416">
    <property type="component" value="Unassembled WGS sequence"/>
</dbReference>
<dbReference type="SUPFAM" id="SSF47413">
    <property type="entry name" value="lambda repressor-like DNA-binding domains"/>
    <property type="match status" value="1"/>
</dbReference>
<feature type="domain" description="HTH cro/C1-type" evidence="4">
    <location>
        <begin position="35"/>
        <end position="88"/>
    </location>
</feature>
<keyword evidence="2" id="KW-0238">DNA-binding</keyword>